<gene>
    <name evidence="2" type="ORF">K505DRAFT_305038</name>
</gene>
<evidence type="ECO:0000313" key="2">
    <source>
        <dbReference type="EMBL" id="KAF2793885.1"/>
    </source>
</evidence>
<evidence type="ECO:0000313" key="3">
    <source>
        <dbReference type="Proteomes" id="UP000799757"/>
    </source>
</evidence>
<dbReference type="Proteomes" id="UP000799757">
    <property type="component" value="Unassembled WGS sequence"/>
</dbReference>
<dbReference type="AlphaFoldDB" id="A0A6A6XD96"/>
<keyword evidence="3" id="KW-1185">Reference proteome</keyword>
<name>A0A6A6XD96_9PLEO</name>
<sequence length="432" mass="49612">MKVYFSENTFYFARGIDFERWTLYNKESAKLLRKIGVDFIWDSRLDWIRLGFKRCTGLREVNMGIDEVQLVKTFLRTRDGFQPVDMRPQDITPQLNLLALRANHMDKLRRLRVPKITFTPYIHGSQGSTSNQISIASRTTGPIPGGVLETVVAKEIMQAPEVGTPVKKTTTIPKLERKSGSEAGISPPIQPFRILDLPAEMRNRIYRYILVLQGPINPSKRIPTTHYRAGTNLSSSVLYRRGPAPCSSLALLQTNKQTYSEAVGIYYGHNSFVFYFPNQLMMFLISISEERKKYIERVTLWYKHQSQGDIDNIDVYLVALMNLKNLKQLELVIDDVIVGRMTGSHGPDVRLPGESLMKEIARSGIELVVRNQAVDVFFWRLDRDPSVGPRAVEMRGARKVILDLRERIRKSIEDEDDYDDDDDDVESDEGWY</sequence>
<reference evidence="2" key="1">
    <citation type="journal article" date="2020" name="Stud. Mycol.">
        <title>101 Dothideomycetes genomes: a test case for predicting lifestyles and emergence of pathogens.</title>
        <authorList>
            <person name="Haridas S."/>
            <person name="Albert R."/>
            <person name="Binder M."/>
            <person name="Bloem J."/>
            <person name="Labutti K."/>
            <person name="Salamov A."/>
            <person name="Andreopoulos B."/>
            <person name="Baker S."/>
            <person name="Barry K."/>
            <person name="Bills G."/>
            <person name="Bluhm B."/>
            <person name="Cannon C."/>
            <person name="Castanera R."/>
            <person name="Culley D."/>
            <person name="Daum C."/>
            <person name="Ezra D."/>
            <person name="Gonzalez J."/>
            <person name="Henrissat B."/>
            <person name="Kuo A."/>
            <person name="Liang C."/>
            <person name="Lipzen A."/>
            <person name="Lutzoni F."/>
            <person name="Magnuson J."/>
            <person name="Mondo S."/>
            <person name="Nolan M."/>
            <person name="Ohm R."/>
            <person name="Pangilinan J."/>
            <person name="Park H.-J."/>
            <person name="Ramirez L."/>
            <person name="Alfaro M."/>
            <person name="Sun H."/>
            <person name="Tritt A."/>
            <person name="Yoshinaga Y."/>
            <person name="Zwiers L.-H."/>
            <person name="Turgeon B."/>
            <person name="Goodwin S."/>
            <person name="Spatafora J."/>
            <person name="Crous P."/>
            <person name="Grigoriev I."/>
        </authorList>
    </citation>
    <scope>NUCLEOTIDE SEQUENCE</scope>
    <source>
        <strain evidence="2">CBS 109.77</strain>
    </source>
</reference>
<dbReference type="EMBL" id="MU001911">
    <property type="protein sequence ID" value="KAF2793885.1"/>
    <property type="molecule type" value="Genomic_DNA"/>
</dbReference>
<dbReference type="PANTHER" id="PTHR38790">
    <property type="entry name" value="2EXR DOMAIN-CONTAINING PROTEIN-RELATED"/>
    <property type="match status" value="1"/>
</dbReference>
<protein>
    <submittedName>
        <fullName evidence="2">Uncharacterized protein</fullName>
    </submittedName>
</protein>
<evidence type="ECO:0000256" key="1">
    <source>
        <dbReference type="SAM" id="MobiDB-lite"/>
    </source>
</evidence>
<organism evidence="2 3">
    <name type="scientific">Melanomma pulvis-pyrius CBS 109.77</name>
    <dbReference type="NCBI Taxonomy" id="1314802"/>
    <lineage>
        <taxon>Eukaryota</taxon>
        <taxon>Fungi</taxon>
        <taxon>Dikarya</taxon>
        <taxon>Ascomycota</taxon>
        <taxon>Pezizomycotina</taxon>
        <taxon>Dothideomycetes</taxon>
        <taxon>Pleosporomycetidae</taxon>
        <taxon>Pleosporales</taxon>
        <taxon>Melanommataceae</taxon>
        <taxon>Melanomma</taxon>
    </lineage>
</organism>
<feature type="region of interest" description="Disordered" evidence="1">
    <location>
        <begin position="413"/>
        <end position="432"/>
    </location>
</feature>
<proteinExistence type="predicted"/>
<dbReference type="OrthoDB" id="62952at2759"/>
<accession>A0A6A6XD96</accession>